<evidence type="ECO:0000313" key="2">
    <source>
        <dbReference type="EMBL" id="CAI3978677.1"/>
    </source>
</evidence>
<feature type="region of interest" description="Disordered" evidence="1">
    <location>
        <begin position="18"/>
        <end position="70"/>
    </location>
</feature>
<evidence type="ECO:0000313" key="4">
    <source>
        <dbReference type="Proteomes" id="UP001152797"/>
    </source>
</evidence>
<protein>
    <submittedName>
        <fullName evidence="2">Uncharacterized protein</fullName>
    </submittedName>
</protein>
<name>A0A9P1BSA8_9DINO</name>
<proteinExistence type="predicted"/>
<accession>A0A9P1BSA8</accession>
<dbReference type="EMBL" id="CAMXCT020000428">
    <property type="protein sequence ID" value="CAL1132052.1"/>
    <property type="molecule type" value="Genomic_DNA"/>
</dbReference>
<organism evidence="2">
    <name type="scientific">Cladocopium goreaui</name>
    <dbReference type="NCBI Taxonomy" id="2562237"/>
    <lineage>
        <taxon>Eukaryota</taxon>
        <taxon>Sar</taxon>
        <taxon>Alveolata</taxon>
        <taxon>Dinophyceae</taxon>
        <taxon>Suessiales</taxon>
        <taxon>Symbiodiniaceae</taxon>
        <taxon>Cladocopium</taxon>
    </lineage>
</organism>
<feature type="compositionally biased region" description="Polar residues" evidence="1">
    <location>
        <begin position="51"/>
        <end position="63"/>
    </location>
</feature>
<dbReference type="AlphaFoldDB" id="A0A9P1BSA8"/>
<reference evidence="2" key="1">
    <citation type="submission" date="2022-10" db="EMBL/GenBank/DDBJ databases">
        <authorList>
            <person name="Chen Y."/>
            <person name="Dougan E. K."/>
            <person name="Chan C."/>
            <person name="Rhodes N."/>
            <person name="Thang M."/>
        </authorList>
    </citation>
    <scope>NUCLEOTIDE SEQUENCE</scope>
</reference>
<comment type="caution">
    <text evidence="2">The sequence shown here is derived from an EMBL/GenBank/DDBJ whole genome shotgun (WGS) entry which is preliminary data.</text>
</comment>
<sequence>TDQLRHFFIASTTRITVDSSQAPASASMGRNAEPKPAPKAVVKKEKANVDQKGQANFGNSLKKSNSEEAQQALQLYQPLPRFSQQKKDLMQAWKADKTCKWISTWNKSLETEKKKLSMKELVLEPDSKWPPCSK</sequence>
<dbReference type="Proteomes" id="UP001152797">
    <property type="component" value="Unassembled WGS sequence"/>
</dbReference>
<evidence type="ECO:0000256" key="1">
    <source>
        <dbReference type="SAM" id="MobiDB-lite"/>
    </source>
</evidence>
<reference evidence="3" key="2">
    <citation type="submission" date="2024-04" db="EMBL/GenBank/DDBJ databases">
        <authorList>
            <person name="Chen Y."/>
            <person name="Shah S."/>
            <person name="Dougan E. K."/>
            <person name="Thang M."/>
            <person name="Chan C."/>
        </authorList>
    </citation>
    <scope>NUCLEOTIDE SEQUENCE [LARGE SCALE GENOMIC DNA]</scope>
</reference>
<feature type="non-terminal residue" evidence="2">
    <location>
        <position position="1"/>
    </location>
</feature>
<evidence type="ECO:0000313" key="3">
    <source>
        <dbReference type="EMBL" id="CAL1132052.1"/>
    </source>
</evidence>
<dbReference type="EMBL" id="CAMXCT030000428">
    <property type="protein sequence ID" value="CAL4765989.1"/>
    <property type="molecule type" value="Genomic_DNA"/>
</dbReference>
<gene>
    <name evidence="2" type="ORF">C1SCF055_LOCUS6695</name>
</gene>
<dbReference type="EMBL" id="CAMXCT010000428">
    <property type="protein sequence ID" value="CAI3978677.1"/>
    <property type="molecule type" value="Genomic_DNA"/>
</dbReference>
<keyword evidence="4" id="KW-1185">Reference proteome</keyword>